<dbReference type="GO" id="GO:0012505">
    <property type="term" value="C:endomembrane system"/>
    <property type="evidence" value="ECO:0007669"/>
    <property type="project" value="UniProtKB-SubCell"/>
</dbReference>
<dbReference type="AlphaFoldDB" id="A0A6G7PVY3"/>
<evidence type="ECO:0000313" key="20">
    <source>
        <dbReference type="Proteomes" id="UP000502179"/>
    </source>
</evidence>
<evidence type="ECO:0000256" key="15">
    <source>
        <dbReference type="HAMAP-Rule" id="MF_01398"/>
    </source>
</evidence>
<evidence type="ECO:0000256" key="7">
    <source>
        <dbReference type="ARBA" id="ARBA00022989"/>
    </source>
</evidence>
<evidence type="ECO:0000256" key="10">
    <source>
        <dbReference type="ARBA" id="ARBA00023310"/>
    </source>
</evidence>
<feature type="compositionally biased region" description="Basic and acidic residues" evidence="18">
    <location>
        <begin position="72"/>
        <end position="82"/>
    </location>
</feature>
<evidence type="ECO:0000256" key="6">
    <source>
        <dbReference type="ARBA" id="ARBA00022781"/>
    </source>
</evidence>
<dbReference type="CDD" id="cd06503">
    <property type="entry name" value="ATP-synt_Fo_b"/>
    <property type="match status" value="1"/>
</dbReference>
<keyword evidence="9 15" id="KW-0472">Membrane</keyword>
<evidence type="ECO:0000313" key="19">
    <source>
        <dbReference type="EMBL" id="QIJ71780.1"/>
    </source>
</evidence>
<dbReference type="InterPro" id="IPR050059">
    <property type="entry name" value="ATP_synthase_B_chain"/>
</dbReference>
<sequence>MKSIRPPVWLVIVFLVFGLSFLGLGSALAVEEHATGGHEATYQAEAGHASHPQGESEMAGGGSDHAAAAHGEAAHGEGEHHGVTPSQIRNLIWWTVNFVLLVFILVKFGKAPVSQMFRERRESIEGRLEELEAKRREAEARYREYEQRLSGLEEEARQIMEAFVEQGEKEKARIIAEAKETAERIKQQAEFYVQQELEKARQQLREEVADLAVKMAEDIIKKNITPEDQKRLVGEFIEKVVQVH</sequence>
<dbReference type="GO" id="GO:0046961">
    <property type="term" value="F:proton-transporting ATPase activity, rotational mechanism"/>
    <property type="evidence" value="ECO:0007669"/>
    <property type="project" value="TreeGrafter"/>
</dbReference>
<evidence type="ECO:0000256" key="12">
    <source>
        <dbReference type="ARBA" id="ARBA00025614"/>
    </source>
</evidence>
<keyword evidence="17" id="KW-0175">Coiled coil</keyword>
<dbReference type="GO" id="GO:0046933">
    <property type="term" value="F:proton-transporting ATP synthase activity, rotational mechanism"/>
    <property type="evidence" value="ECO:0007669"/>
    <property type="project" value="UniProtKB-UniRule"/>
</dbReference>
<comment type="function">
    <text evidence="11 15">F(1)F(0) ATP synthase produces ATP from ADP in the presence of a proton or sodium gradient. F-type ATPases consist of two structural domains, F(1) containing the extramembraneous catalytic core and F(0) containing the membrane proton channel, linked together by a central stalk and a peripheral stalk. During catalysis, ATP synthesis in the catalytic domain of F(1) is coupled via a rotary mechanism of the central stalk subunits to proton translocation.</text>
</comment>
<dbReference type="HAMAP" id="MF_01398">
    <property type="entry name" value="ATP_synth_b_bprime"/>
    <property type="match status" value="1"/>
</dbReference>
<dbReference type="KEGG" id="tav:G4V39_05660"/>
<dbReference type="GO" id="GO:0045259">
    <property type="term" value="C:proton-transporting ATP synthase complex"/>
    <property type="evidence" value="ECO:0007669"/>
    <property type="project" value="UniProtKB-KW"/>
</dbReference>
<evidence type="ECO:0000256" key="17">
    <source>
        <dbReference type="SAM" id="Coils"/>
    </source>
</evidence>
<evidence type="ECO:0000256" key="1">
    <source>
        <dbReference type="ARBA" id="ARBA00005513"/>
    </source>
</evidence>
<protein>
    <recommendedName>
        <fullName evidence="15">ATP synthase subunit b</fullName>
    </recommendedName>
    <alternativeName>
        <fullName evidence="15">ATP synthase F(0) sector subunit b</fullName>
    </alternativeName>
    <alternativeName>
        <fullName evidence="15">ATPase subunit I</fullName>
    </alternativeName>
    <alternativeName>
        <fullName evidence="15">F-type ATPase subunit b</fullName>
        <shortName evidence="15">F-ATPase subunit b</shortName>
    </alternativeName>
</protein>
<keyword evidence="20" id="KW-1185">Reference proteome</keyword>
<evidence type="ECO:0000256" key="2">
    <source>
        <dbReference type="ARBA" id="ARBA00022448"/>
    </source>
</evidence>
<comment type="function">
    <text evidence="12">Component of the F(0) channel, it forms part of the peripheral stalk, linking F(1) to F(0). The b'-subunit is a diverged and duplicated form of b found in plants and photosynthetic bacteria.</text>
</comment>
<keyword evidence="6 15" id="KW-0375">Hydrogen ion transport</keyword>
<feature type="coiled-coil region" evidence="17">
    <location>
        <begin position="114"/>
        <end position="217"/>
    </location>
</feature>
<evidence type="ECO:0000256" key="16">
    <source>
        <dbReference type="RuleBase" id="RU003848"/>
    </source>
</evidence>
<accession>A0A6G7PVY3</accession>
<keyword evidence="2 15" id="KW-0813">Transport</keyword>
<evidence type="ECO:0000256" key="14">
    <source>
        <dbReference type="ARBA" id="ARBA00037847"/>
    </source>
</evidence>
<evidence type="ECO:0000256" key="3">
    <source>
        <dbReference type="ARBA" id="ARBA00022475"/>
    </source>
</evidence>
<feature type="region of interest" description="Disordered" evidence="18">
    <location>
        <begin position="44"/>
        <end position="82"/>
    </location>
</feature>
<proteinExistence type="inferred from homology"/>
<comment type="subunit">
    <text evidence="13">F-type ATPases have 2 components, F(1) - the catalytic core - and F(0) - the membrane proton channel. F(1) has five subunits: alpha(3), beta(3), gamma(1), delta(1), epsilon(1). F(0) has four main subunits: a(1), b(2) and c(10-14). The alpha and beta chains form an alternating ring which encloses part of the gamma chain. F(1) is attached to F(0) by a central stalk formed by the gamma and epsilon chains, while a peripheral stalk is formed by the delta and b chains.</text>
</comment>
<dbReference type="RefSeq" id="WP_166031998.1">
    <property type="nucleotide sequence ID" value="NZ_CP048877.1"/>
</dbReference>
<keyword evidence="4 15" id="KW-0138">CF(0)</keyword>
<dbReference type="InterPro" id="IPR005864">
    <property type="entry name" value="ATP_synth_F0_bsu_bac"/>
</dbReference>
<keyword evidence="8 15" id="KW-0406">Ion transport</keyword>
<comment type="subcellular location">
    <subcellularLocation>
        <location evidence="15">Cell membrane</location>
        <topology evidence="15">Single-pass membrane protein</topology>
    </subcellularLocation>
    <subcellularLocation>
        <location evidence="14">Endomembrane system</location>
        <topology evidence="14">Single-pass membrane protein</topology>
    </subcellularLocation>
</comment>
<dbReference type="PANTHER" id="PTHR33445:SF1">
    <property type="entry name" value="ATP SYNTHASE SUBUNIT B"/>
    <property type="match status" value="1"/>
</dbReference>
<evidence type="ECO:0000256" key="5">
    <source>
        <dbReference type="ARBA" id="ARBA00022692"/>
    </source>
</evidence>
<evidence type="ECO:0000256" key="8">
    <source>
        <dbReference type="ARBA" id="ARBA00023065"/>
    </source>
</evidence>
<keyword evidence="5 15" id="KW-0812">Transmembrane</keyword>
<comment type="similarity">
    <text evidence="1 15 16">Belongs to the ATPase B chain family.</text>
</comment>
<name>A0A6G7PVY3_9BACT</name>
<dbReference type="Proteomes" id="UP000502179">
    <property type="component" value="Chromosome"/>
</dbReference>
<dbReference type="EMBL" id="CP048877">
    <property type="protein sequence ID" value="QIJ71780.1"/>
    <property type="molecule type" value="Genomic_DNA"/>
</dbReference>
<dbReference type="PANTHER" id="PTHR33445">
    <property type="entry name" value="ATP SYNTHASE SUBUNIT B', CHLOROPLASTIC"/>
    <property type="match status" value="1"/>
</dbReference>
<reference evidence="19 20" key="1">
    <citation type="submission" date="2020-02" db="EMBL/GenBank/DDBJ databases">
        <title>Genome analysis of Thermosulfuriphilus ammonigenes ST65T, an anaerobic thermophilic chemolithoautotrophic bacterium isolated from a deep-sea hydrothermal vent.</title>
        <authorList>
            <person name="Slobodkina G."/>
            <person name="Allioux M."/>
            <person name="Merkel A."/>
            <person name="Alain K."/>
            <person name="Jebbar M."/>
            <person name="Slobodkin A."/>
        </authorList>
    </citation>
    <scope>NUCLEOTIDE SEQUENCE [LARGE SCALE GENOMIC DNA]</scope>
    <source>
        <strain evidence="19 20">ST65</strain>
    </source>
</reference>
<keyword evidence="10 15" id="KW-0066">ATP synthesis</keyword>
<dbReference type="InterPro" id="IPR002146">
    <property type="entry name" value="ATP_synth_b/b'su_bac/chlpt"/>
</dbReference>
<gene>
    <name evidence="15 19" type="primary">atpF</name>
    <name evidence="19" type="ORF">G4V39_05660</name>
</gene>
<dbReference type="NCBIfam" id="TIGR01144">
    <property type="entry name" value="ATP_synt_b"/>
    <property type="match status" value="1"/>
</dbReference>
<evidence type="ECO:0000256" key="11">
    <source>
        <dbReference type="ARBA" id="ARBA00025198"/>
    </source>
</evidence>
<evidence type="ECO:0000256" key="13">
    <source>
        <dbReference type="ARBA" id="ARBA00026054"/>
    </source>
</evidence>
<feature type="transmembrane region" description="Helical" evidence="15">
    <location>
        <begin position="91"/>
        <end position="108"/>
    </location>
</feature>
<keyword evidence="3 15" id="KW-1003">Cell membrane</keyword>
<evidence type="ECO:0000256" key="4">
    <source>
        <dbReference type="ARBA" id="ARBA00022547"/>
    </source>
</evidence>
<evidence type="ECO:0000256" key="18">
    <source>
        <dbReference type="SAM" id="MobiDB-lite"/>
    </source>
</evidence>
<evidence type="ECO:0000256" key="9">
    <source>
        <dbReference type="ARBA" id="ARBA00023136"/>
    </source>
</evidence>
<dbReference type="Pfam" id="PF00430">
    <property type="entry name" value="ATP-synt_B"/>
    <property type="match status" value="1"/>
</dbReference>
<dbReference type="GO" id="GO:0005886">
    <property type="term" value="C:plasma membrane"/>
    <property type="evidence" value="ECO:0007669"/>
    <property type="project" value="UniProtKB-SubCell"/>
</dbReference>
<comment type="subunit">
    <text evidence="15">F-type ATPases have 2 components, F(1) - the catalytic core - and F(0) - the membrane proton channel. F(1) has five subunits: alpha(3), beta(3), gamma(1), delta(1), epsilon(1). F(0) has three main subunits: a(1), b(2) and c(10-14). The alpha and beta chains form an alternating ring which encloses part of the gamma chain. F(1) is attached to F(0) by a central stalk formed by the gamma and epsilon chains, while a peripheral stalk is formed by the delta and b chains.</text>
</comment>
<keyword evidence="7 15" id="KW-1133">Transmembrane helix</keyword>
<organism evidence="19 20">
    <name type="scientific">Thermosulfuriphilus ammonigenes</name>
    <dbReference type="NCBI Taxonomy" id="1936021"/>
    <lineage>
        <taxon>Bacteria</taxon>
        <taxon>Pseudomonadati</taxon>
        <taxon>Thermodesulfobacteriota</taxon>
        <taxon>Thermodesulfobacteria</taxon>
        <taxon>Thermodesulfobacteriales</taxon>
        <taxon>Thermodesulfobacteriaceae</taxon>
        <taxon>Thermosulfuriphilus</taxon>
    </lineage>
</organism>